<proteinExistence type="predicted"/>
<keyword evidence="1" id="KW-1133">Transmembrane helix</keyword>
<feature type="transmembrane region" description="Helical" evidence="1">
    <location>
        <begin position="321"/>
        <end position="344"/>
    </location>
</feature>
<feature type="transmembrane region" description="Helical" evidence="1">
    <location>
        <begin position="654"/>
        <end position="676"/>
    </location>
</feature>
<feature type="transmembrane region" description="Helical" evidence="1">
    <location>
        <begin position="360"/>
        <end position="380"/>
    </location>
</feature>
<reference evidence="2 3" key="1">
    <citation type="submission" date="2024-11" db="EMBL/GenBank/DDBJ databases">
        <title>Adaptive evolution of stress response genes in parasites aligns with host niche diversity.</title>
        <authorList>
            <person name="Hahn C."/>
            <person name="Resl P."/>
        </authorList>
    </citation>
    <scope>NUCLEOTIDE SEQUENCE [LARGE SCALE GENOMIC DNA]</scope>
    <source>
        <strain evidence="2">EGGRZ-B1_66</strain>
        <tissue evidence="2">Body</tissue>
    </source>
</reference>
<dbReference type="Proteomes" id="UP001626550">
    <property type="component" value="Unassembled WGS sequence"/>
</dbReference>
<protein>
    <submittedName>
        <fullName evidence="2">Uncharacterized protein</fullName>
    </submittedName>
</protein>
<keyword evidence="1" id="KW-0472">Membrane</keyword>
<keyword evidence="3" id="KW-1185">Reference proteome</keyword>
<keyword evidence="1" id="KW-0812">Transmembrane</keyword>
<sequence length="788" mass="89785">MFGDIELQGRANQGFNYPNGDLANGIDPNDADTDLEMAAFRRWQDIVSESISENSLDKLKQCYTPPWSLAGQIDNLPTDAKLIPPLVEAVLRGISRLSLIRFLMNECGQRIPLPHSSSCTCSICDSLVRDATLRNQYHQKTLVALTSPVYILNRAIDEDAIQFCLNLKQRLLDYQAKFQPMKDEDAGNALLSLIPITNVLFRPAVHSTDFEIKYHSLPQIIQSVDDVIKNLFDHCYSDAEAVSLLVVSSVDQRDFISHTRLTRKNLRLYSFAKLCLHKSLSHAASQSVLNRMWSHQWSNREYSDPISPVNSPVFGGFCMKLGAPLFTILMLVTYFVTLPIMFLVPHPALTFFVKNPKSKYYLSLIGELLFQALLYSFIFTSPLKPYQSLRERICASDSSYQAATSLYLGLAVMLYLFVIAKVMRVTIRFMHTAGRHLLITGTDLLWWLEQASYAMFLAGFHTLFVWVSNTDSAIKLAKSQMKDTMTLYCSMLQSLEGPFCRDNKVLDPVYEPAFSRTMGDMLFLVPITSIILSSACFFNLLALPSMLGHIHPWLSTLATKMRICLRLLAHLMVIFTLVLVVISGFILLVSDNIYDCTPLVILSKNAFSSKMWDLMWAAFYIRQPNSNFATSLYTTSTVPSVQMIYLLSLNMNLLFHYLFMLIVPLILFGGFLSFLVPMIRRQTREDYQNWVVLRSRLQLYHLCRGSELPIPYNLLYPVYSFLTYLVRKLLHSNQMDAAELGGISIGGPLDAFIRMEVPSYREAQTRCRNRIMAQNMHEDVKKETISRL</sequence>
<gene>
    <name evidence="2" type="ORF">Ciccas_001696</name>
</gene>
<feature type="transmembrane region" description="Helical" evidence="1">
    <location>
        <begin position="563"/>
        <end position="589"/>
    </location>
</feature>
<evidence type="ECO:0000313" key="2">
    <source>
        <dbReference type="EMBL" id="KAL3319627.1"/>
    </source>
</evidence>
<feature type="transmembrane region" description="Helical" evidence="1">
    <location>
        <begin position="444"/>
        <end position="467"/>
    </location>
</feature>
<organism evidence="2 3">
    <name type="scientific">Cichlidogyrus casuarinus</name>
    <dbReference type="NCBI Taxonomy" id="1844966"/>
    <lineage>
        <taxon>Eukaryota</taxon>
        <taxon>Metazoa</taxon>
        <taxon>Spiralia</taxon>
        <taxon>Lophotrochozoa</taxon>
        <taxon>Platyhelminthes</taxon>
        <taxon>Monogenea</taxon>
        <taxon>Monopisthocotylea</taxon>
        <taxon>Dactylogyridea</taxon>
        <taxon>Ancyrocephalidae</taxon>
        <taxon>Cichlidogyrus</taxon>
    </lineage>
</organism>
<feature type="transmembrane region" description="Helical" evidence="1">
    <location>
        <begin position="521"/>
        <end position="542"/>
    </location>
</feature>
<feature type="transmembrane region" description="Helical" evidence="1">
    <location>
        <begin position="400"/>
        <end position="423"/>
    </location>
</feature>
<name>A0ABD2QKE1_9PLAT</name>
<comment type="caution">
    <text evidence="2">The sequence shown here is derived from an EMBL/GenBank/DDBJ whole genome shotgun (WGS) entry which is preliminary data.</text>
</comment>
<evidence type="ECO:0000256" key="1">
    <source>
        <dbReference type="SAM" id="Phobius"/>
    </source>
</evidence>
<dbReference type="EMBL" id="JBJKFK010000117">
    <property type="protein sequence ID" value="KAL3319627.1"/>
    <property type="molecule type" value="Genomic_DNA"/>
</dbReference>
<dbReference type="AlphaFoldDB" id="A0ABD2QKE1"/>
<accession>A0ABD2QKE1</accession>
<evidence type="ECO:0000313" key="3">
    <source>
        <dbReference type="Proteomes" id="UP001626550"/>
    </source>
</evidence>